<gene>
    <name evidence="1" type="ORF">BST92_11620</name>
</gene>
<accession>A0A2S7UDM7</accession>
<evidence type="ECO:0000313" key="2">
    <source>
        <dbReference type="Proteomes" id="UP000239747"/>
    </source>
</evidence>
<protein>
    <recommendedName>
        <fullName evidence="3">DUF2971 domain-containing protein</fullName>
    </recommendedName>
</protein>
<dbReference type="AlphaFoldDB" id="A0A2S7UDM7"/>
<dbReference type="RefSeq" id="WP_105071607.1">
    <property type="nucleotide sequence ID" value="NZ_MTPW01000001.1"/>
</dbReference>
<name>A0A2S7UDM7_9FLAO</name>
<organism evidence="1 2">
    <name type="scientific">Nonlabens arenilitoris</name>
    <dbReference type="NCBI Taxonomy" id="1217969"/>
    <lineage>
        <taxon>Bacteria</taxon>
        <taxon>Pseudomonadati</taxon>
        <taxon>Bacteroidota</taxon>
        <taxon>Flavobacteriia</taxon>
        <taxon>Flavobacteriales</taxon>
        <taxon>Flavobacteriaceae</taxon>
        <taxon>Nonlabens</taxon>
    </lineage>
</organism>
<comment type="caution">
    <text evidence="1">The sequence shown here is derived from an EMBL/GenBank/DDBJ whole genome shotgun (WGS) entry which is preliminary data.</text>
</comment>
<dbReference type="EMBL" id="MTPW01000001">
    <property type="protein sequence ID" value="PQJ32534.1"/>
    <property type="molecule type" value="Genomic_DNA"/>
</dbReference>
<dbReference type="OrthoDB" id="190848at2"/>
<sequence>MKEFIIDDKYKFVERISEGNIWDVYKNENIIENPKSLYKFHSLDIFSLDSLFRGYFYLANPSSFNDPFDCNVNLVTPIKGVENLTTVQHNNYSSSGVCCLSETIDNHLLWAHYTNNYNGFALQFDEMEIETNLEEYRAFGLRPVIYPNKPKKVDVKKPYAHQYLFTTKLSHWEYEKEWRIITDLRNDNREMKYCNSNVKGIYIGHKVIDSKLGLYKMLLEIQESKYPNASVYIVYPHPTDLKLEFEKVI</sequence>
<dbReference type="InterPro" id="IPR021352">
    <property type="entry name" value="DUF2971"/>
</dbReference>
<evidence type="ECO:0000313" key="1">
    <source>
        <dbReference type="EMBL" id="PQJ32534.1"/>
    </source>
</evidence>
<dbReference type="Pfam" id="PF11185">
    <property type="entry name" value="DUF2971"/>
    <property type="match status" value="1"/>
</dbReference>
<dbReference type="Proteomes" id="UP000239747">
    <property type="component" value="Unassembled WGS sequence"/>
</dbReference>
<evidence type="ECO:0008006" key="3">
    <source>
        <dbReference type="Google" id="ProtNLM"/>
    </source>
</evidence>
<reference evidence="1 2" key="1">
    <citation type="submission" date="2017-01" db="EMBL/GenBank/DDBJ databases">
        <title>Trade-off between light-utilization and light-protection in marine flavobacteria.</title>
        <authorList>
            <person name="Kumagai Y."/>
            <person name="Yoshizawa S."/>
            <person name="Kogure K."/>
            <person name="Iwasaki W."/>
        </authorList>
    </citation>
    <scope>NUCLEOTIDE SEQUENCE [LARGE SCALE GENOMIC DNA]</scope>
    <source>
        <strain evidence="1 2">KCTC 32109</strain>
    </source>
</reference>
<proteinExistence type="predicted"/>
<keyword evidence="2" id="KW-1185">Reference proteome</keyword>